<feature type="domain" description="Protein kinase" evidence="5">
    <location>
        <begin position="7"/>
        <end position="256"/>
    </location>
</feature>
<evidence type="ECO:0000256" key="1">
    <source>
        <dbReference type="ARBA" id="ARBA00022679"/>
    </source>
</evidence>
<dbReference type="AlphaFoldDB" id="A0A5B8S199"/>
<evidence type="ECO:0000256" key="2">
    <source>
        <dbReference type="ARBA" id="ARBA00022741"/>
    </source>
</evidence>
<dbReference type="SUPFAM" id="SSF56112">
    <property type="entry name" value="Protein kinase-like (PK-like)"/>
    <property type="match status" value="1"/>
</dbReference>
<dbReference type="SMART" id="SM00220">
    <property type="entry name" value="S_TKc"/>
    <property type="match status" value="1"/>
</dbReference>
<name>A0A5B8S199_9BURK</name>
<keyword evidence="7" id="KW-1185">Reference proteome</keyword>
<keyword evidence="4" id="KW-0067">ATP-binding</keyword>
<evidence type="ECO:0000256" key="3">
    <source>
        <dbReference type="ARBA" id="ARBA00022777"/>
    </source>
</evidence>
<evidence type="ECO:0000313" key="6">
    <source>
        <dbReference type="EMBL" id="QEA14327.1"/>
    </source>
</evidence>
<gene>
    <name evidence="6" type="ORF">FOZ74_15530</name>
</gene>
<evidence type="ECO:0000259" key="5">
    <source>
        <dbReference type="PROSITE" id="PS50011"/>
    </source>
</evidence>
<keyword evidence="6" id="KW-0723">Serine/threonine-protein kinase</keyword>
<dbReference type="InterPro" id="IPR000719">
    <property type="entry name" value="Prot_kinase_dom"/>
</dbReference>
<dbReference type="KEGG" id="cof:FOZ74_15530"/>
<dbReference type="EMBL" id="CP042344">
    <property type="protein sequence ID" value="QEA14327.1"/>
    <property type="molecule type" value="Genomic_DNA"/>
</dbReference>
<keyword evidence="1" id="KW-0808">Transferase</keyword>
<dbReference type="OrthoDB" id="9791419at2"/>
<dbReference type="Proteomes" id="UP000321199">
    <property type="component" value="Chromosome"/>
</dbReference>
<dbReference type="PANTHER" id="PTHR43289">
    <property type="entry name" value="MITOGEN-ACTIVATED PROTEIN KINASE KINASE KINASE 20-RELATED"/>
    <property type="match status" value="1"/>
</dbReference>
<keyword evidence="3 6" id="KW-0418">Kinase</keyword>
<dbReference type="PANTHER" id="PTHR43289:SF6">
    <property type="entry name" value="SERINE_THREONINE-PROTEIN KINASE NEKL-3"/>
    <property type="match status" value="1"/>
</dbReference>
<accession>A0A5B8S199</accession>
<dbReference type="GO" id="GO:0005524">
    <property type="term" value="F:ATP binding"/>
    <property type="evidence" value="ECO:0007669"/>
    <property type="project" value="UniProtKB-KW"/>
</dbReference>
<organism evidence="6 7">
    <name type="scientific">Comamonas flocculans</name>
    <dbReference type="NCBI Taxonomy" id="2597701"/>
    <lineage>
        <taxon>Bacteria</taxon>
        <taxon>Pseudomonadati</taxon>
        <taxon>Pseudomonadota</taxon>
        <taxon>Betaproteobacteria</taxon>
        <taxon>Burkholderiales</taxon>
        <taxon>Comamonadaceae</taxon>
        <taxon>Comamonas</taxon>
    </lineage>
</organism>
<dbReference type="RefSeq" id="WP_146913954.1">
    <property type="nucleotide sequence ID" value="NZ_CP042344.1"/>
</dbReference>
<dbReference type="PROSITE" id="PS50011">
    <property type="entry name" value="PROTEIN_KINASE_DOM"/>
    <property type="match status" value="1"/>
</dbReference>
<dbReference type="GO" id="GO:0004674">
    <property type="term" value="F:protein serine/threonine kinase activity"/>
    <property type="evidence" value="ECO:0007669"/>
    <property type="project" value="UniProtKB-KW"/>
</dbReference>
<reference evidence="6 7" key="1">
    <citation type="submission" date="2019-07" db="EMBL/GenBank/DDBJ databases">
        <title>Complete genome sequence of Comamonas sp. NLF 7-7 isolated from livestock.</title>
        <authorList>
            <person name="Kim D.H."/>
            <person name="Kim J.G."/>
        </authorList>
    </citation>
    <scope>NUCLEOTIDE SEQUENCE [LARGE SCALE GENOMIC DNA]</scope>
    <source>
        <strain evidence="6 7">NLF 7-7</strain>
    </source>
</reference>
<dbReference type="InterPro" id="IPR011009">
    <property type="entry name" value="Kinase-like_dom_sf"/>
</dbReference>
<dbReference type="Pfam" id="PF00069">
    <property type="entry name" value="Pkinase"/>
    <property type="match status" value="1"/>
</dbReference>
<sequence length="351" mass="38211">MPLPDRYQISGAALAGGMGSVHPCQDAVLERKVAIKVIQDTANRRRMLDELKALLKMRSKHVVQVYDVLQLGGSDLGIVQEFIEGSDLFDDALAPTTTTAFYKQLWQIASGISDIHAVGVIHRDIKLNNMKLDPEGVVKIFDFGLARDDGPAASTVGFVGTRGFAAPELYLANAKFTMAVDTYAFGASALFLATRGLPADLMAQPPTPTAASYFTGLPFAVAPEIIQVLDQCLATRPQDRPAMSHVRDLLARHVLFDRHQALLVFQGRASYLNAGSRSVNLSLPNMGQIQIRYDGLDFRVQSLSGDVLVNNRQLHIGDALPGSCVVALGAQDQGNRRRYITFDLSHPEIVL</sequence>
<evidence type="ECO:0000313" key="7">
    <source>
        <dbReference type="Proteomes" id="UP000321199"/>
    </source>
</evidence>
<evidence type="ECO:0000256" key="4">
    <source>
        <dbReference type="ARBA" id="ARBA00022840"/>
    </source>
</evidence>
<protein>
    <submittedName>
        <fullName evidence="6">Serine/threonine protein kinase</fullName>
    </submittedName>
</protein>
<dbReference type="Gene3D" id="1.10.510.10">
    <property type="entry name" value="Transferase(Phosphotransferase) domain 1"/>
    <property type="match status" value="1"/>
</dbReference>
<dbReference type="CDD" id="cd14014">
    <property type="entry name" value="STKc_PknB_like"/>
    <property type="match status" value="1"/>
</dbReference>
<proteinExistence type="predicted"/>
<keyword evidence="2" id="KW-0547">Nucleotide-binding</keyword>